<evidence type="ECO:0000313" key="2">
    <source>
        <dbReference type="EMBL" id="KAJ7785015.1"/>
    </source>
</evidence>
<feature type="transmembrane region" description="Helical" evidence="1">
    <location>
        <begin position="105"/>
        <end position="126"/>
    </location>
</feature>
<reference evidence="2" key="1">
    <citation type="submission" date="2023-03" db="EMBL/GenBank/DDBJ databases">
        <title>Massive genome expansion in bonnet fungi (Mycena s.s.) driven by repeated elements and novel gene families across ecological guilds.</title>
        <authorList>
            <consortium name="Lawrence Berkeley National Laboratory"/>
            <person name="Harder C.B."/>
            <person name="Miyauchi S."/>
            <person name="Viragh M."/>
            <person name="Kuo A."/>
            <person name="Thoen E."/>
            <person name="Andreopoulos B."/>
            <person name="Lu D."/>
            <person name="Skrede I."/>
            <person name="Drula E."/>
            <person name="Henrissat B."/>
            <person name="Morin E."/>
            <person name="Kohler A."/>
            <person name="Barry K."/>
            <person name="LaButti K."/>
            <person name="Morin E."/>
            <person name="Salamov A."/>
            <person name="Lipzen A."/>
            <person name="Mereny Z."/>
            <person name="Hegedus B."/>
            <person name="Baldrian P."/>
            <person name="Stursova M."/>
            <person name="Weitz H."/>
            <person name="Taylor A."/>
            <person name="Grigoriev I.V."/>
            <person name="Nagy L.G."/>
            <person name="Martin F."/>
            <person name="Kauserud H."/>
        </authorList>
    </citation>
    <scope>NUCLEOTIDE SEQUENCE</scope>
    <source>
        <strain evidence="2">CBHHK188m</strain>
    </source>
</reference>
<dbReference type="EMBL" id="JARJLG010000001">
    <property type="protein sequence ID" value="KAJ7785015.1"/>
    <property type="molecule type" value="Genomic_DNA"/>
</dbReference>
<evidence type="ECO:0000256" key="1">
    <source>
        <dbReference type="SAM" id="Phobius"/>
    </source>
</evidence>
<sequence length="138" mass="15233">MTSNAMRCPCGTLDLPLEVTSSSFRISGHMIFAQDVDHRCSEALHMPYKVHVPTLSLGNTSKVADLLDTVPRLLGKLIKDHISTAHNLFQPLLFVHLPPSAHRPFFVGLVTFLYPINPVMMLIAVLNSYPPPICKSTA</sequence>
<keyword evidence="3" id="KW-1185">Reference proteome</keyword>
<accession>A0AAD7KHV6</accession>
<gene>
    <name evidence="2" type="ORF">DFH07DRAFT_948100</name>
</gene>
<protein>
    <submittedName>
        <fullName evidence="2">Uncharacterized protein</fullName>
    </submittedName>
</protein>
<keyword evidence="1" id="KW-1133">Transmembrane helix</keyword>
<proteinExistence type="predicted"/>
<organism evidence="2 3">
    <name type="scientific">Mycena maculata</name>
    <dbReference type="NCBI Taxonomy" id="230809"/>
    <lineage>
        <taxon>Eukaryota</taxon>
        <taxon>Fungi</taxon>
        <taxon>Dikarya</taxon>
        <taxon>Basidiomycota</taxon>
        <taxon>Agaricomycotina</taxon>
        <taxon>Agaricomycetes</taxon>
        <taxon>Agaricomycetidae</taxon>
        <taxon>Agaricales</taxon>
        <taxon>Marasmiineae</taxon>
        <taxon>Mycenaceae</taxon>
        <taxon>Mycena</taxon>
    </lineage>
</organism>
<comment type="caution">
    <text evidence="2">The sequence shown here is derived from an EMBL/GenBank/DDBJ whole genome shotgun (WGS) entry which is preliminary data.</text>
</comment>
<evidence type="ECO:0000313" key="3">
    <source>
        <dbReference type="Proteomes" id="UP001215280"/>
    </source>
</evidence>
<keyword evidence="1" id="KW-0472">Membrane</keyword>
<keyword evidence="1" id="KW-0812">Transmembrane</keyword>
<name>A0AAD7KHV6_9AGAR</name>
<dbReference type="Proteomes" id="UP001215280">
    <property type="component" value="Unassembled WGS sequence"/>
</dbReference>
<dbReference type="AlphaFoldDB" id="A0AAD7KHV6"/>